<feature type="region of interest" description="Disordered" evidence="1">
    <location>
        <begin position="1"/>
        <end position="20"/>
    </location>
</feature>
<organism evidence="2 3">
    <name type="scientific">Dactylosporangium maewongense</name>
    <dbReference type="NCBI Taxonomy" id="634393"/>
    <lineage>
        <taxon>Bacteria</taxon>
        <taxon>Bacillati</taxon>
        <taxon>Actinomycetota</taxon>
        <taxon>Actinomycetes</taxon>
        <taxon>Micromonosporales</taxon>
        <taxon>Micromonosporaceae</taxon>
        <taxon>Dactylosporangium</taxon>
    </lineage>
</organism>
<proteinExistence type="predicted"/>
<dbReference type="EMBL" id="BAAAQD010000001">
    <property type="protein sequence ID" value="GAA1501289.1"/>
    <property type="molecule type" value="Genomic_DNA"/>
</dbReference>
<feature type="compositionally biased region" description="Basic and acidic residues" evidence="1">
    <location>
        <begin position="45"/>
        <end position="54"/>
    </location>
</feature>
<comment type="caution">
    <text evidence="2">The sequence shown here is derived from an EMBL/GenBank/DDBJ whole genome shotgun (WGS) entry which is preliminary data.</text>
</comment>
<gene>
    <name evidence="2" type="ORF">GCM10009827_010040</name>
</gene>
<protein>
    <submittedName>
        <fullName evidence="2">Uncharacterized protein</fullName>
    </submittedName>
</protein>
<reference evidence="3" key="1">
    <citation type="journal article" date="2019" name="Int. J. Syst. Evol. Microbiol.">
        <title>The Global Catalogue of Microorganisms (GCM) 10K type strain sequencing project: providing services to taxonomists for standard genome sequencing and annotation.</title>
        <authorList>
            <consortium name="The Broad Institute Genomics Platform"/>
            <consortium name="The Broad Institute Genome Sequencing Center for Infectious Disease"/>
            <person name="Wu L."/>
            <person name="Ma J."/>
        </authorList>
    </citation>
    <scope>NUCLEOTIDE SEQUENCE [LARGE SCALE GENOMIC DNA]</scope>
    <source>
        <strain evidence="3">JCM 15933</strain>
    </source>
</reference>
<accession>A0ABP4KH64</accession>
<dbReference type="Proteomes" id="UP001501470">
    <property type="component" value="Unassembled WGS sequence"/>
</dbReference>
<sequence>MTAVNVPRANPAVTPSSARTACLPDPYTFDTASRRTAQLDLMPSEARHGGDQDRYPAPPHPWYSGL</sequence>
<feature type="compositionally biased region" description="Pro residues" evidence="1">
    <location>
        <begin position="56"/>
        <end position="66"/>
    </location>
</feature>
<name>A0ABP4KH64_9ACTN</name>
<evidence type="ECO:0000256" key="1">
    <source>
        <dbReference type="SAM" id="MobiDB-lite"/>
    </source>
</evidence>
<feature type="region of interest" description="Disordered" evidence="1">
    <location>
        <begin position="42"/>
        <end position="66"/>
    </location>
</feature>
<evidence type="ECO:0000313" key="2">
    <source>
        <dbReference type="EMBL" id="GAA1501289.1"/>
    </source>
</evidence>
<evidence type="ECO:0000313" key="3">
    <source>
        <dbReference type="Proteomes" id="UP001501470"/>
    </source>
</evidence>
<keyword evidence="3" id="KW-1185">Reference proteome</keyword>